<protein>
    <submittedName>
        <fullName evidence="2">Uncharacterized protein</fullName>
    </submittedName>
</protein>
<keyword evidence="1" id="KW-0812">Transmembrane</keyword>
<sequence>MSKKNDKLEISWFGIDGFLVLLYFIVVGVIYYAISAHNDFIVGRLIPYGIMIAVTLIFINYLGIIFKFSRKSKDSKKK</sequence>
<dbReference type="AlphaFoldDB" id="A0A1A6AWG8"/>
<name>A0A1A6AWG8_9CLOT</name>
<gene>
    <name evidence="2" type="ORF">CLRAG_15470</name>
</gene>
<comment type="caution">
    <text evidence="2">The sequence shown here is derived from an EMBL/GenBank/DDBJ whole genome shotgun (WGS) entry which is preliminary data.</text>
</comment>
<keyword evidence="3" id="KW-1185">Reference proteome</keyword>
<feature type="transmembrane region" description="Helical" evidence="1">
    <location>
        <begin position="12"/>
        <end position="34"/>
    </location>
</feature>
<evidence type="ECO:0000256" key="1">
    <source>
        <dbReference type="SAM" id="Phobius"/>
    </source>
</evidence>
<dbReference type="RefSeq" id="WP_065077866.1">
    <property type="nucleotide sequence ID" value="NZ_LROS01000013.1"/>
</dbReference>
<accession>A0A1A6AWG8</accession>
<feature type="transmembrane region" description="Helical" evidence="1">
    <location>
        <begin position="46"/>
        <end position="68"/>
    </location>
</feature>
<dbReference type="PATRIC" id="fig|1353534.3.peg.1570"/>
<evidence type="ECO:0000313" key="2">
    <source>
        <dbReference type="EMBL" id="OBR94380.1"/>
    </source>
</evidence>
<proteinExistence type="predicted"/>
<dbReference type="EMBL" id="LROS01000013">
    <property type="protein sequence ID" value="OBR94380.1"/>
    <property type="molecule type" value="Genomic_DNA"/>
</dbReference>
<dbReference type="Proteomes" id="UP000093954">
    <property type="component" value="Unassembled WGS sequence"/>
</dbReference>
<organism evidence="2 3">
    <name type="scientific">Clostridium ragsdalei P11</name>
    <dbReference type="NCBI Taxonomy" id="1353534"/>
    <lineage>
        <taxon>Bacteria</taxon>
        <taxon>Bacillati</taxon>
        <taxon>Bacillota</taxon>
        <taxon>Clostridia</taxon>
        <taxon>Eubacteriales</taxon>
        <taxon>Clostridiaceae</taxon>
        <taxon>Clostridium</taxon>
    </lineage>
</organism>
<evidence type="ECO:0000313" key="3">
    <source>
        <dbReference type="Proteomes" id="UP000093954"/>
    </source>
</evidence>
<keyword evidence="1" id="KW-1133">Transmembrane helix</keyword>
<keyword evidence="1" id="KW-0472">Membrane</keyword>
<reference evidence="2 3" key="1">
    <citation type="journal article" date="2012" name="Front. Microbiol.">
        <title>Draft Genome Sequence of the Virulent Strain 01-B526 of the Fish Pathogen Aeromonas salmonicida.</title>
        <authorList>
            <person name="Charette S.J."/>
            <person name="Brochu F."/>
            <person name="Boyle B."/>
            <person name="Filion G."/>
            <person name="Tanaka K.H."/>
            <person name="Derome N."/>
        </authorList>
    </citation>
    <scope>NUCLEOTIDE SEQUENCE [LARGE SCALE GENOMIC DNA]</scope>
    <source>
        <strain evidence="2 3">P11</strain>
    </source>
</reference>